<keyword evidence="3" id="KW-1185">Reference proteome</keyword>
<gene>
    <name evidence="2" type="ORF">SAMN05444412_10965</name>
</gene>
<accession>A0A1H3RSS9</accession>
<dbReference type="CDD" id="cd06223">
    <property type="entry name" value="PRTases_typeI"/>
    <property type="match status" value="1"/>
</dbReference>
<dbReference type="Proteomes" id="UP000199663">
    <property type="component" value="Unassembled WGS sequence"/>
</dbReference>
<proteinExistence type="predicted"/>
<evidence type="ECO:0000259" key="1">
    <source>
        <dbReference type="Pfam" id="PF00156"/>
    </source>
</evidence>
<reference evidence="2 3" key="1">
    <citation type="submission" date="2016-10" db="EMBL/GenBank/DDBJ databases">
        <authorList>
            <person name="Varghese N."/>
            <person name="Submissions S."/>
        </authorList>
    </citation>
    <scope>NUCLEOTIDE SEQUENCE [LARGE SCALE GENOMIC DNA]</scope>
    <source>
        <strain evidence="2 3">DSM 17997</strain>
    </source>
</reference>
<dbReference type="GO" id="GO:0016757">
    <property type="term" value="F:glycosyltransferase activity"/>
    <property type="evidence" value="ECO:0007669"/>
    <property type="project" value="UniProtKB-KW"/>
</dbReference>
<evidence type="ECO:0000313" key="2">
    <source>
        <dbReference type="EMBL" id="SDZ28261.1"/>
    </source>
</evidence>
<name>A0A1H3RSS9_9BACT</name>
<sequence length="213" mass="23696">MSILFRNRNEAALLLADQLIKYRGKDGIVLAIPRGGVPMAAIVAKNLGFPLEIILSKKIGHPLNPEYAIGSVTMDTVLVDDSIADVDKSYIKNEIDRLSKELKKRFEFFMGNRKPASLKNKIVIVVDDGIATGHTMKSTIESIRKENPKELIVAVPVAPPRTAREVREMVDELICLHTPDDFYGVGQFYADFGQVSDDEVIALLKEMRENPTS</sequence>
<feature type="domain" description="Phosphoribosyltransferase" evidence="1">
    <location>
        <begin position="15"/>
        <end position="191"/>
    </location>
</feature>
<evidence type="ECO:0000313" key="3">
    <source>
        <dbReference type="Proteomes" id="UP000199663"/>
    </source>
</evidence>
<dbReference type="SUPFAM" id="SSF53271">
    <property type="entry name" value="PRTase-like"/>
    <property type="match status" value="1"/>
</dbReference>
<keyword evidence="2" id="KW-0328">Glycosyltransferase</keyword>
<dbReference type="EMBL" id="FNQC01000009">
    <property type="protein sequence ID" value="SDZ28261.1"/>
    <property type="molecule type" value="Genomic_DNA"/>
</dbReference>
<dbReference type="RefSeq" id="WP_019598440.1">
    <property type="nucleotide sequence ID" value="NZ_FNQC01000009.1"/>
</dbReference>
<protein>
    <submittedName>
        <fullName evidence="2">Predicted phosphoribosyltransferase</fullName>
    </submittedName>
</protein>
<dbReference type="Pfam" id="PF00156">
    <property type="entry name" value="Pribosyltran"/>
    <property type="match status" value="1"/>
</dbReference>
<dbReference type="Gene3D" id="3.30.1310.20">
    <property type="entry name" value="PRTase-like"/>
    <property type="match status" value="1"/>
</dbReference>
<organism evidence="2 3">
    <name type="scientific">Rhodonellum ikkaensis</name>
    <dbReference type="NCBI Taxonomy" id="336829"/>
    <lineage>
        <taxon>Bacteria</taxon>
        <taxon>Pseudomonadati</taxon>
        <taxon>Bacteroidota</taxon>
        <taxon>Cytophagia</taxon>
        <taxon>Cytophagales</taxon>
        <taxon>Cytophagaceae</taxon>
        <taxon>Rhodonellum</taxon>
    </lineage>
</organism>
<keyword evidence="2" id="KW-0808">Transferase</keyword>
<dbReference type="InterPro" id="IPR029057">
    <property type="entry name" value="PRTase-like"/>
</dbReference>
<dbReference type="Gene3D" id="3.40.50.2020">
    <property type="match status" value="1"/>
</dbReference>
<comment type="caution">
    <text evidence="2">The sequence shown here is derived from an EMBL/GenBank/DDBJ whole genome shotgun (WGS) entry which is preliminary data.</text>
</comment>
<dbReference type="InterPro" id="IPR000836">
    <property type="entry name" value="PRTase_dom"/>
</dbReference>